<comment type="subcellular location">
    <subcellularLocation>
        <location evidence="1">Cell membrane</location>
        <topology evidence="1">Multi-pass membrane protein</topology>
    </subcellularLocation>
</comment>
<feature type="transmembrane region" description="Helical" evidence="6">
    <location>
        <begin position="358"/>
        <end position="380"/>
    </location>
</feature>
<comment type="caution">
    <text evidence="8">The sequence shown here is derived from an EMBL/GenBank/DDBJ whole genome shotgun (WGS) entry which is preliminary data.</text>
</comment>
<proteinExistence type="predicted"/>
<dbReference type="InterPro" id="IPR051449">
    <property type="entry name" value="ABC-2_transporter_component"/>
</dbReference>
<dbReference type="GO" id="GO:0140359">
    <property type="term" value="F:ABC-type transporter activity"/>
    <property type="evidence" value="ECO:0007669"/>
    <property type="project" value="InterPro"/>
</dbReference>
<dbReference type="SUPFAM" id="SSF53850">
    <property type="entry name" value="Periplasmic binding protein-like II"/>
    <property type="match status" value="1"/>
</dbReference>
<dbReference type="Gene3D" id="3.40.190.10">
    <property type="entry name" value="Periplasmic binding protein-like II"/>
    <property type="match status" value="1"/>
</dbReference>
<dbReference type="AlphaFoldDB" id="A0A2N0VJB5"/>
<gene>
    <name evidence="8" type="ORF">CWD77_02170</name>
</gene>
<dbReference type="InterPro" id="IPR013525">
    <property type="entry name" value="ABC2_TM"/>
</dbReference>
<evidence type="ECO:0000256" key="6">
    <source>
        <dbReference type="SAM" id="Phobius"/>
    </source>
</evidence>
<reference evidence="8 9" key="1">
    <citation type="submission" date="2017-11" db="EMBL/GenBank/DDBJ databases">
        <title>Rhodohalobacter 15182 sp. nov., isolated from a salt lake.</title>
        <authorList>
            <person name="Han S."/>
        </authorList>
    </citation>
    <scope>NUCLEOTIDE SEQUENCE [LARGE SCALE GENOMIC DNA]</scope>
    <source>
        <strain evidence="8 9">15182</strain>
    </source>
</reference>
<dbReference type="PANTHER" id="PTHR30294">
    <property type="entry name" value="MEMBRANE COMPONENT OF ABC TRANSPORTER YHHJ-RELATED"/>
    <property type="match status" value="1"/>
</dbReference>
<dbReference type="PANTHER" id="PTHR30294:SF29">
    <property type="entry name" value="MULTIDRUG ABC TRANSPORTER PERMEASE YBHS-RELATED"/>
    <property type="match status" value="1"/>
</dbReference>
<feature type="transmembrane region" description="Helical" evidence="6">
    <location>
        <begin position="392"/>
        <end position="410"/>
    </location>
</feature>
<feature type="transmembrane region" description="Helical" evidence="6">
    <location>
        <begin position="333"/>
        <end position="352"/>
    </location>
</feature>
<keyword evidence="2" id="KW-1003">Cell membrane</keyword>
<keyword evidence="4 6" id="KW-1133">Transmembrane helix</keyword>
<keyword evidence="5 6" id="KW-0472">Membrane</keyword>
<keyword evidence="9" id="KW-1185">Reference proteome</keyword>
<feature type="domain" description="ABC-2 type transporter transmembrane" evidence="7">
    <location>
        <begin position="21"/>
        <end position="407"/>
    </location>
</feature>
<evidence type="ECO:0000256" key="1">
    <source>
        <dbReference type="ARBA" id="ARBA00004651"/>
    </source>
</evidence>
<dbReference type="Proteomes" id="UP000233398">
    <property type="component" value="Unassembled WGS sequence"/>
</dbReference>
<accession>A0A2N0VJB5</accession>
<dbReference type="GO" id="GO:0005886">
    <property type="term" value="C:plasma membrane"/>
    <property type="evidence" value="ECO:0007669"/>
    <property type="project" value="UniProtKB-SubCell"/>
</dbReference>
<evidence type="ECO:0000259" key="7">
    <source>
        <dbReference type="Pfam" id="PF12698"/>
    </source>
</evidence>
<evidence type="ECO:0000256" key="4">
    <source>
        <dbReference type="ARBA" id="ARBA00022989"/>
    </source>
</evidence>
<keyword evidence="3 6" id="KW-0812">Transmembrane</keyword>
<evidence type="ECO:0000256" key="2">
    <source>
        <dbReference type="ARBA" id="ARBA00022475"/>
    </source>
</evidence>
<dbReference type="Pfam" id="PF12698">
    <property type="entry name" value="ABC2_membrane_3"/>
    <property type="match status" value="1"/>
</dbReference>
<feature type="transmembrane region" description="Helical" evidence="6">
    <location>
        <begin position="179"/>
        <end position="203"/>
    </location>
</feature>
<dbReference type="EMBL" id="PISP01000001">
    <property type="protein sequence ID" value="PKD44295.1"/>
    <property type="molecule type" value="Genomic_DNA"/>
</dbReference>
<dbReference type="RefSeq" id="WP_101071585.1">
    <property type="nucleotide sequence ID" value="NZ_PISP01000001.1"/>
</dbReference>
<feature type="transmembrane region" description="Helical" evidence="6">
    <location>
        <begin position="22"/>
        <end position="47"/>
    </location>
</feature>
<organism evidence="8 9">
    <name type="scientific">Rhodohalobacter barkolensis</name>
    <dbReference type="NCBI Taxonomy" id="2053187"/>
    <lineage>
        <taxon>Bacteria</taxon>
        <taxon>Pseudomonadati</taxon>
        <taxon>Balneolota</taxon>
        <taxon>Balneolia</taxon>
        <taxon>Balneolales</taxon>
        <taxon>Balneolaceae</taxon>
        <taxon>Rhodohalobacter</taxon>
    </lineage>
</organism>
<feature type="transmembrane region" description="Helical" evidence="6">
    <location>
        <begin position="233"/>
        <end position="257"/>
    </location>
</feature>
<sequence length="433" mass="48106">MNWRQTYLVLKREYLTRVRSKGFIWATILVPLGFAVFIGVGIFIAAWDSEIDFTIGVYDETGEVIANLQGIDENRYIDYSDSPVDTLRAMVQREEITGYVLIDDSHISENENLELIYSGSGGLQLLTAVRSDFRESIRQERLRREDVSEDIRNIFESRVEVDSRRLSREGEETDDDTEFLSIVGMFMGLIIFGAIFGYGGYIMRGVIEEKTNRIIEVIASSVKPIELLTGKMAGVGAIAITQFGIWLLAFAGLSAIAGPLANSILGADAASSQMSGELAQAEEQLPAILDIPTLETSLIVYFVIFFFLGYLLYSSLFAAIGSAADSETDTQQLMLPISAPIFIAYIIMFHAMQSPDSTLSVVGSLIPFFSPILMITRIAITEVPFWQTSTAILLMMLTFVGTMWLSSKIYQVGILSYGKTASFKDLAKWIKRS</sequence>
<evidence type="ECO:0000313" key="9">
    <source>
        <dbReference type="Proteomes" id="UP000233398"/>
    </source>
</evidence>
<name>A0A2N0VJB5_9BACT</name>
<evidence type="ECO:0000313" key="8">
    <source>
        <dbReference type="EMBL" id="PKD44295.1"/>
    </source>
</evidence>
<dbReference type="OrthoDB" id="9768837at2"/>
<evidence type="ECO:0000256" key="5">
    <source>
        <dbReference type="ARBA" id="ARBA00023136"/>
    </source>
</evidence>
<protein>
    <submittedName>
        <fullName evidence="8">ABC transporter permease</fullName>
    </submittedName>
</protein>
<feature type="transmembrane region" description="Helical" evidence="6">
    <location>
        <begin position="298"/>
        <end position="321"/>
    </location>
</feature>
<evidence type="ECO:0000256" key="3">
    <source>
        <dbReference type="ARBA" id="ARBA00022692"/>
    </source>
</evidence>